<protein>
    <submittedName>
        <fullName evidence="1">Selenium cofactor biosynthesis protein YqeC</fullName>
    </submittedName>
</protein>
<evidence type="ECO:0000313" key="2">
    <source>
        <dbReference type="Proteomes" id="UP001170624"/>
    </source>
</evidence>
<dbReference type="EMBL" id="JAUOPU010000018">
    <property type="protein sequence ID" value="MDO6544008.1"/>
    <property type="molecule type" value="Genomic_DNA"/>
</dbReference>
<dbReference type="InterPro" id="IPR017587">
    <property type="entry name" value="YqeC"/>
</dbReference>
<sequence>MKTRLIESNPDEFILSELYKYTLTSKDTPLFITLVGGGGKTSAAFWLAKKFKQWGCSVCVTTTTKMYLPTQEQVDYIIPLDAINCKKDDGINNSQNSSAQNSFCICDPTITFIYKSLITDHLKTPKAKVLGLSEKEIKMIENDGPFTVFIIEGDGSRALPIKAPNGNEPCIPSYSNMVIGVTGAEAINRKADPCHIHRWPAFSAMTKCQPGDVIDVQVLQSLISHPQGLFKSTPKTAKKIWLINKIDLANDAQTVSNIAEEVLANCSQLNTVWLTEMQAETPIKKVILKEQVANATESCH</sequence>
<accession>A0AAW7YAU5</accession>
<dbReference type="Proteomes" id="UP001170624">
    <property type="component" value="Unassembled WGS sequence"/>
</dbReference>
<dbReference type="RefSeq" id="WP_303500436.1">
    <property type="nucleotide sequence ID" value="NZ_JAUOPU010000018.1"/>
</dbReference>
<organism evidence="1 2">
    <name type="scientific">Photobacterium sanguinicancri</name>
    <dbReference type="NCBI Taxonomy" id="875932"/>
    <lineage>
        <taxon>Bacteria</taxon>
        <taxon>Pseudomonadati</taxon>
        <taxon>Pseudomonadota</taxon>
        <taxon>Gammaproteobacteria</taxon>
        <taxon>Vibrionales</taxon>
        <taxon>Vibrionaceae</taxon>
        <taxon>Photobacterium</taxon>
    </lineage>
</organism>
<dbReference type="Pfam" id="PF19842">
    <property type="entry name" value="YqeC"/>
    <property type="match status" value="1"/>
</dbReference>
<proteinExistence type="predicted"/>
<gene>
    <name evidence="1" type="primary">yqeC</name>
    <name evidence="1" type="ORF">Q4568_15800</name>
</gene>
<reference evidence="1" key="1">
    <citation type="submission" date="2023-07" db="EMBL/GenBank/DDBJ databases">
        <title>Genome content predicts the carbon catabolic preferences of heterotrophic bacteria.</title>
        <authorList>
            <person name="Gralka M."/>
        </authorList>
    </citation>
    <scope>NUCLEOTIDE SEQUENCE</scope>
    <source>
        <strain evidence="1">G2M05</strain>
    </source>
</reference>
<comment type="caution">
    <text evidence="1">The sequence shown here is derived from an EMBL/GenBank/DDBJ whole genome shotgun (WGS) entry which is preliminary data.</text>
</comment>
<dbReference type="NCBIfam" id="TIGR03172">
    <property type="entry name" value="selenium cofactor biosynthesis protein YqeC"/>
    <property type="match status" value="1"/>
</dbReference>
<name>A0AAW7YAU5_9GAMM</name>
<dbReference type="AlphaFoldDB" id="A0AAW7YAU5"/>
<evidence type="ECO:0000313" key="1">
    <source>
        <dbReference type="EMBL" id="MDO6544008.1"/>
    </source>
</evidence>